<evidence type="ECO:0000256" key="1">
    <source>
        <dbReference type="ARBA" id="ARBA00004496"/>
    </source>
</evidence>
<feature type="compositionally biased region" description="Basic and acidic residues" evidence="6">
    <location>
        <begin position="73"/>
        <end position="92"/>
    </location>
</feature>
<evidence type="ECO:0000256" key="2">
    <source>
        <dbReference type="ARBA" id="ARBA00022490"/>
    </source>
</evidence>
<dbReference type="PANTHER" id="PTHR45870">
    <property type="entry name" value="TUBULIN MONOGLYCYLASE TTLL3"/>
    <property type="match status" value="1"/>
</dbReference>
<dbReference type="Proteomes" id="UP000478052">
    <property type="component" value="Unassembled WGS sequence"/>
</dbReference>
<dbReference type="EMBL" id="VUJU01001774">
    <property type="protein sequence ID" value="KAF0763891.1"/>
    <property type="molecule type" value="Genomic_DNA"/>
</dbReference>
<evidence type="ECO:0000313" key="7">
    <source>
        <dbReference type="EMBL" id="KAF0763891.1"/>
    </source>
</evidence>
<feature type="compositionally biased region" description="Polar residues" evidence="6">
    <location>
        <begin position="1"/>
        <end position="15"/>
    </location>
</feature>
<evidence type="ECO:0000256" key="3">
    <source>
        <dbReference type="ARBA" id="ARBA00022598"/>
    </source>
</evidence>
<dbReference type="Gene3D" id="3.30.470.20">
    <property type="entry name" value="ATP-grasp fold, B domain"/>
    <property type="match status" value="1"/>
</dbReference>
<dbReference type="PROSITE" id="PS51221">
    <property type="entry name" value="TTL"/>
    <property type="match status" value="1"/>
</dbReference>
<comment type="caution">
    <text evidence="7">The sequence shown here is derived from an EMBL/GenBank/DDBJ whole genome shotgun (WGS) entry which is preliminary data.</text>
</comment>
<keyword evidence="5" id="KW-0067">ATP-binding</keyword>
<dbReference type="GO" id="GO:0070736">
    <property type="term" value="F:protein-glycine ligase activity, initiating"/>
    <property type="evidence" value="ECO:0007669"/>
    <property type="project" value="TreeGrafter"/>
</dbReference>
<evidence type="ECO:0000313" key="8">
    <source>
        <dbReference type="Proteomes" id="UP000478052"/>
    </source>
</evidence>
<dbReference type="InterPro" id="IPR051437">
    <property type="entry name" value="TTLL_monoglycylase"/>
</dbReference>
<dbReference type="OrthoDB" id="202825at2759"/>
<organism evidence="7 8">
    <name type="scientific">Aphis craccivora</name>
    <name type="common">Cowpea aphid</name>
    <dbReference type="NCBI Taxonomy" id="307492"/>
    <lineage>
        <taxon>Eukaryota</taxon>
        <taxon>Metazoa</taxon>
        <taxon>Ecdysozoa</taxon>
        <taxon>Arthropoda</taxon>
        <taxon>Hexapoda</taxon>
        <taxon>Insecta</taxon>
        <taxon>Pterygota</taxon>
        <taxon>Neoptera</taxon>
        <taxon>Paraneoptera</taxon>
        <taxon>Hemiptera</taxon>
        <taxon>Sternorrhyncha</taxon>
        <taxon>Aphidomorpha</taxon>
        <taxon>Aphidoidea</taxon>
        <taxon>Aphididae</taxon>
        <taxon>Aphidini</taxon>
        <taxon>Aphis</taxon>
        <taxon>Aphis</taxon>
    </lineage>
</organism>
<name>A0A6G0Z042_APHCR</name>
<sequence>MTSNNNTSKRNTLTPRNDKKPLINQTDQTKTNTLKMPDKLDTVEIIEKAFNHVLNNDSDNEVNHCSTTNNTKNNDRHNESNQIPEFKEKHQNPELSKIKLHKALIKECNYNLIDYTSLNAHFSDAPISNVIEQTLQAVKDQKIFSVLGYFPKITLELKNRGWIEKRDPYRPPINYSYYVKSAPYMINYIESPPMIPSMDENEAIIERLKNVQSWSILKDKRSDLIFVTKKRLIHWSSLSELTSVSQMTKHVFCTKNGLAQSLECYKNVKSNLMFPRCHYIRSEEDKDAFVEDYIITALISTLKIIVKAIENNKRIFTENGNIPFKMIEFVKRCISTFLNTQIADNTNTDIWKFKDKKEIWDEFMLHYTKLIVDSNSKFDHEYTYKFELDVYAKCKYLLEKVKTYCPQHYIDGITNTWIIKPTSNCSGHGIMLSRDLQTIKQIITEADVLKNNYILQKYIERPLLIHTCKIDLRQWFLVTNMNPVVVWMYKEGYVRFCANSFQMKNMHESIHLSNVRLQMKYRKYRSQRVPEECMWDYRELQNYLRKIGQEYVWDELIFPGMSESVYAVLQASKDNSLYREKTFQLFGADFLITENFIPYLIEINSIPGLNPSTSIIANLAPTLLGDIVKVTVDYEKNSFADTGLFVKVVPEEQKLDPVISPLISPMAVMDSLFKSSTVEMNSPFNSSAVEMDGPCNSSATSDPAPFTTGYHRQWMENINKKLAALRIRVNAQQTRSYSRKYLFILDEVTNLNLLK</sequence>
<dbReference type="GO" id="GO:0003341">
    <property type="term" value="P:cilium movement"/>
    <property type="evidence" value="ECO:0007669"/>
    <property type="project" value="TreeGrafter"/>
</dbReference>
<feature type="region of interest" description="Disordered" evidence="6">
    <location>
        <begin position="60"/>
        <end position="92"/>
    </location>
</feature>
<dbReference type="InterPro" id="IPR004344">
    <property type="entry name" value="TTL/TTLL_fam"/>
</dbReference>
<reference evidence="7 8" key="1">
    <citation type="submission" date="2019-08" db="EMBL/GenBank/DDBJ databases">
        <title>Whole genome of Aphis craccivora.</title>
        <authorList>
            <person name="Voronova N.V."/>
            <person name="Shulinski R.S."/>
            <person name="Bandarenka Y.V."/>
            <person name="Zhorov D.G."/>
            <person name="Warner D."/>
        </authorList>
    </citation>
    <scope>NUCLEOTIDE SEQUENCE [LARGE SCALE GENOMIC DNA]</scope>
    <source>
        <strain evidence="7">180601</strain>
        <tissue evidence="7">Whole Body</tissue>
    </source>
</reference>
<dbReference type="Pfam" id="PF03133">
    <property type="entry name" value="TTL"/>
    <property type="match status" value="1"/>
</dbReference>
<feature type="region of interest" description="Disordered" evidence="6">
    <location>
        <begin position="1"/>
        <end position="29"/>
    </location>
</feature>
<dbReference type="GO" id="GO:0015630">
    <property type="term" value="C:microtubule cytoskeleton"/>
    <property type="evidence" value="ECO:0007669"/>
    <property type="project" value="TreeGrafter"/>
</dbReference>
<dbReference type="GO" id="GO:0060271">
    <property type="term" value="P:cilium assembly"/>
    <property type="evidence" value="ECO:0007669"/>
    <property type="project" value="TreeGrafter"/>
</dbReference>
<keyword evidence="4" id="KW-0547">Nucleotide-binding</keyword>
<evidence type="ECO:0000256" key="6">
    <source>
        <dbReference type="SAM" id="MobiDB-lite"/>
    </source>
</evidence>
<protein>
    <submittedName>
        <fullName evidence="7">Tubulin glycylase 3A-like</fullName>
    </submittedName>
</protein>
<dbReference type="AlphaFoldDB" id="A0A6G0Z042"/>
<keyword evidence="3" id="KW-0436">Ligase</keyword>
<keyword evidence="2" id="KW-0963">Cytoplasm</keyword>
<gene>
    <name evidence="7" type="ORF">FWK35_00010281</name>
</gene>
<keyword evidence="8" id="KW-1185">Reference proteome</keyword>
<feature type="compositionally biased region" description="Polar residues" evidence="6">
    <location>
        <begin position="60"/>
        <end position="72"/>
    </location>
</feature>
<evidence type="ECO:0000256" key="4">
    <source>
        <dbReference type="ARBA" id="ARBA00022741"/>
    </source>
</evidence>
<evidence type="ECO:0000256" key="5">
    <source>
        <dbReference type="ARBA" id="ARBA00022840"/>
    </source>
</evidence>
<comment type="subcellular location">
    <subcellularLocation>
        <location evidence="1">Cytoplasm</location>
    </subcellularLocation>
</comment>
<dbReference type="GO" id="GO:0005524">
    <property type="term" value="F:ATP binding"/>
    <property type="evidence" value="ECO:0007669"/>
    <property type="project" value="UniProtKB-KW"/>
</dbReference>
<dbReference type="PANTHER" id="PTHR45870:SF2">
    <property type="entry name" value="TUBULIN MONOGLYCYLASE TTLL3"/>
    <property type="match status" value="1"/>
</dbReference>
<dbReference type="GO" id="GO:0005930">
    <property type="term" value="C:axoneme"/>
    <property type="evidence" value="ECO:0007669"/>
    <property type="project" value="TreeGrafter"/>
</dbReference>
<proteinExistence type="predicted"/>
<accession>A0A6G0Z042</accession>
<dbReference type="SUPFAM" id="SSF56059">
    <property type="entry name" value="Glutathione synthetase ATP-binding domain-like"/>
    <property type="match status" value="1"/>
</dbReference>